<sequence>MKTQKLNNEVVIKIVDNLIDKEPLIDCITVRSVVENILNDYDIYTKKYQLTKTDIPDKIYLYLVSKKLEGLSDSTLKNYKYLLDLFAAAHYNRCIDTITQIDIKVFLAKILEGKKISLSTYETYIACYKSFYSWLSQQEYITKNVMNGIKYPKRNKNLRKALTLEQIEQLRDSCLTYRERALLEFLLSTGCRVSELVGLSVSDIDWSRMTFSIIGKGRKERKCYFTSKTRYYLEKYLKIRKGNTDWLFISNRKPYNTLKVRSIEKEICNIGKRVQIKVFPHLLRHTFATLLLCNGAKIEVVQELLGHESSDTTQVYAKLSKEIIYSQYKMHMIA</sequence>
<dbReference type="EMBL" id="BTPU01000005">
    <property type="protein sequence ID" value="GMQ61214.1"/>
    <property type="molecule type" value="Genomic_DNA"/>
</dbReference>
<protein>
    <submittedName>
        <fullName evidence="1">Tyrosine-type recombinase/integrase</fullName>
    </submittedName>
</protein>
<dbReference type="Proteomes" id="UP001374599">
    <property type="component" value="Unassembled WGS sequence"/>
</dbReference>
<gene>
    <name evidence="1" type="ORF">AN2V17_04420</name>
</gene>
<name>A0ACB5UF88_9FIRM</name>
<evidence type="ECO:0000313" key="1">
    <source>
        <dbReference type="EMBL" id="GMQ61214.1"/>
    </source>
</evidence>
<reference evidence="1" key="1">
    <citation type="submission" date="2023-09" db="EMBL/GenBank/DDBJ databases">
        <title>Vallitalea sediminicola and Vallitalea maricola sp. nov., anaerobic bacteria isolated from marine sediment.</title>
        <authorList>
            <person name="Hirano S."/>
            <person name="Maeda A."/>
            <person name="Terahara T."/>
            <person name="Mori K."/>
            <person name="Hamada M."/>
            <person name="Matsumoto R."/>
            <person name="Kobayashi T."/>
        </authorList>
    </citation>
    <scope>NUCLEOTIDE SEQUENCE</scope>
    <source>
        <strain evidence="1">AN17-2</strain>
    </source>
</reference>
<comment type="caution">
    <text evidence="1">The sequence shown here is derived from an EMBL/GenBank/DDBJ whole genome shotgun (WGS) entry which is preliminary data.</text>
</comment>
<proteinExistence type="predicted"/>
<accession>A0ACB5UF88</accession>
<evidence type="ECO:0000313" key="2">
    <source>
        <dbReference type="Proteomes" id="UP001374599"/>
    </source>
</evidence>
<organism evidence="1 2">
    <name type="scientific">Vallitalea maricola</name>
    <dbReference type="NCBI Taxonomy" id="3074433"/>
    <lineage>
        <taxon>Bacteria</taxon>
        <taxon>Bacillati</taxon>
        <taxon>Bacillota</taxon>
        <taxon>Clostridia</taxon>
        <taxon>Lachnospirales</taxon>
        <taxon>Vallitaleaceae</taxon>
        <taxon>Vallitalea</taxon>
    </lineage>
</organism>
<keyword evidence="2" id="KW-1185">Reference proteome</keyword>